<accession>A0A0J6CK43</accession>
<feature type="coiled-coil region" evidence="1">
    <location>
        <begin position="51"/>
        <end position="78"/>
    </location>
</feature>
<evidence type="ECO:0000256" key="1">
    <source>
        <dbReference type="SAM" id="Coils"/>
    </source>
</evidence>
<gene>
    <name evidence="2" type="ORF">ACM15_11230</name>
</gene>
<keyword evidence="1" id="KW-0175">Coiled coil</keyword>
<dbReference type="PATRIC" id="fig|328812.4.peg.2954"/>
<dbReference type="EMBL" id="LFJV01000033">
    <property type="protein sequence ID" value="KMM33585.1"/>
    <property type="molecule type" value="Genomic_DNA"/>
</dbReference>
<protein>
    <submittedName>
        <fullName evidence="2">Uncharacterized protein</fullName>
    </submittedName>
</protein>
<evidence type="ECO:0000313" key="2">
    <source>
        <dbReference type="EMBL" id="KMM33585.1"/>
    </source>
</evidence>
<proteinExistence type="predicted"/>
<sequence length="96" mass="11175">MVRNLIARHYLGLMDKYCSDGSGRTYLSMTTTDMFHQAITLILQDSSMTRYVKEEEALERIEQRIRNVFSEIKQDHNQGKAIEYADNIQAQETAIE</sequence>
<evidence type="ECO:0000313" key="3">
    <source>
        <dbReference type="Proteomes" id="UP000036166"/>
    </source>
</evidence>
<dbReference type="Proteomes" id="UP000036166">
    <property type="component" value="Unassembled WGS sequence"/>
</dbReference>
<comment type="caution">
    <text evidence="2">The sequence shown here is derived from an EMBL/GenBank/DDBJ whole genome shotgun (WGS) entry which is preliminary data.</text>
</comment>
<organism evidence="2 3">
    <name type="scientific">Parabacteroides goldsteinii</name>
    <dbReference type="NCBI Taxonomy" id="328812"/>
    <lineage>
        <taxon>Bacteria</taxon>
        <taxon>Pseudomonadati</taxon>
        <taxon>Bacteroidota</taxon>
        <taxon>Bacteroidia</taxon>
        <taxon>Bacteroidales</taxon>
        <taxon>Tannerellaceae</taxon>
        <taxon>Parabacteroides</taxon>
    </lineage>
</organism>
<reference evidence="2 3" key="1">
    <citation type="submission" date="2015-06" db="EMBL/GenBank/DDBJ databases">
        <title>Draft Genome Sequence of Parabacteroides goldsteinii with Putative Novel Metallo-Beta-Lactamases Isolated from a Blood Culture from a Human Patient.</title>
        <authorList>
            <person name="Krogh T.J."/>
            <person name="Agergaard C.N."/>
            <person name="Moller-Jensen J."/>
            <person name="Justesen U.S."/>
        </authorList>
    </citation>
    <scope>NUCLEOTIDE SEQUENCE [LARGE SCALE GENOMIC DNA]</scope>
    <source>
        <strain evidence="2 3">910340</strain>
    </source>
</reference>
<name>A0A0J6CK43_9BACT</name>
<dbReference type="AlphaFoldDB" id="A0A0J6CK43"/>